<evidence type="ECO:0000313" key="3">
    <source>
        <dbReference type="Proteomes" id="UP001499930"/>
    </source>
</evidence>
<evidence type="ECO:0000313" key="2">
    <source>
        <dbReference type="EMBL" id="GAA3034313.1"/>
    </source>
</evidence>
<feature type="region of interest" description="Disordered" evidence="1">
    <location>
        <begin position="15"/>
        <end position="51"/>
    </location>
</feature>
<dbReference type="Proteomes" id="UP001499930">
    <property type="component" value="Unassembled WGS sequence"/>
</dbReference>
<proteinExistence type="predicted"/>
<dbReference type="EMBL" id="BAAAWD010000022">
    <property type="protein sequence ID" value="GAA3034313.1"/>
    <property type="molecule type" value="Genomic_DNA"/>
</dbReference>
<keyword evidence="3" id="KW-1185">Reference proteome</keyword>
<reference evidence="3" key="1">
    <citation type="journal article" date="2019" name="Int. J. Syst. Evol. Microbiol.">
        <title>The Global Catalogue of Microorganisms (GCM) 10K type strain sequencing project: providing services to taxonomists for standard genome sequencing and annotation.</title>
        <authorList>
            <consortium name="The Broad Institute Genomics Platform"/>
            <consortium name="The Broad Institute Genome Sequencing Center for Infectious Disease"/>
            <person name="Wu L."/>
            <person name="Ma J."/>
        </authorList>
    </citation>
    <scope>NUCLEOTIDE SEQUENCE [LARGE SCALE GENOMIC DNA]</scope>
    <source>
        <strain evidence="3">JCM 3106</strain>
    </source>
</reference>
<protein>
    <submittedName>
        <fullName evidence="2">Uncharacterized protein</fullName>
    </submittedName>
</protein>
<name>A0ABP6L8U5_9ACTN</name>
<gene>
    <name evidence="2" type="ORF">GCM10017559_72290</name>
</gene>
<comment type="caution">
    <text evidence="2">The sequence shown here is derived from an EMBL/GenBank/DDBJ whole genome shotgun (WGS) entry which is preliminary data.</text>
</comment>
<evidence type="ECO:0000256" key="1">
    <source>
        <dbReference type="SAM" id="MobiDB-lite"/>
    </source>
</evidence>
<accession>A0ABP6L8U5</accession>
<organism evidence="2 3">
    <name type="scientific">Streptosporangium longisporum</name>
    <dbReference type="NCBI Taxonomy" id="46187"/>
    <lineage>
        <taxon>Bacteria</taxon>
        <taxon>Bacillati</taxon>
        <taxon>Actinomycetota</taxon>
        <taxon>Actinomycetes</taxon>
        <taxon>Streptosporangiales</taxon>
        <taxon>Streptosporangiaceae</taxon>
        <taxon>Streptosporangium</taxon>
    </lineage>
</organism>
<sequence length="72" mass="7626">MFPAFRVHGRFCSNQTDHAGGRKGAVAVAGASRHRDGPITGGPVPEGEDRCQKAKTGPVAAYNSHRLLNVLE</sequence>